<feature type="domain" description="HTH tetR-type" evidence="5">
    <location>
        <begin position="7"/>
        <end position="67"/>
    </location>
</feature>
<protein>
    <submittedName>
        <fullName evidence="6">TetR/AcrR family transcriptional repressor of nem operon</fullName>
    </submittedName>
</protein>
<keyword evidence="1" id="KW-0805">Transcription regulation</keyword>
<dbReference type="Pfam" id="PF00440">
    <property type="entry name" value="TetR_N"/>
    <property type="match status" value="1"/>
</dbReference>
<dbReference type="InterPro" id="IPR001647">
    <property type="entry name" value="HTH_TetR"/>
</dbReference>
<comment type="caution">
    <text evidence="6">The sequence shown here is derived from an EMBL/GenBank/DDBJ whole genome shotgun (WGS) entry which is preliminary data.</text>
</comment>
<evidence type="ECO:0000256" key="1">
    <source>
        <dbReference type="ARBA" id="ARBA00023015"/>
    </source>
</evidence>
<reference evidence="6 7" key="1">
    <citation type="submission" date="2020-08" db="EMBL/GenBank/DDBJ databases">
        <title>Genomic Encyclopedia of Type Strains, Phase IV (KMG-V): Genome sequencing to study the core and pangenomes of soil and plant-associated prokaryotes.</title>
        <authorList>
            <person name="Whitman W."/>
        </authorList>
    </citation>
    <scope>NUCLEOTIDE SEQUENCE [LARGE SCALE GENOMIC DNA]</scope>
    <source>
        <strain evidence="6 7">SRMrh-85</strain>
    </source>
</reference>
<dbReference type="Gene3D" id="1.10.357.10">
    <property type="entry name" value="Tetracycline Repressor, domain 2"/>
    <property type="match status" value="1"/>
</dbReference>
<name>A0ABR6FX39_9BURK</name>
<proteinExistence type="predicted"/>
<evidence type="ECO:0000313" key="6">
    <source>
        <dbReference type="EMBL" id="MBB2931991.1"/>
    </source>
</evidence>
<evidence type="ECO:0000256" key="4">
    <source>
        <dbReference type="PROSITE-ProRule" id="PRU00335"/>
    </source>
</evidence>
<evidence type="ECO:0000256" key="3">
    <source>
        <dbReference type="ARBA" id="ARBA00023163"/>
    </source>
</evidence>
<feature type="DNA-binding region" description="H-T-H motif" evidence="4">
    <location>
        <begin position="30"/>
        <end position="49"/>
    </location>
</feature>
<evidence type="ECO:0000259" key="5">
    <source>
        <dbReference type="PROSITE" id="PS50977"/>
    </source>
</evidence>
<organism evidence="6 7">
    <name type="scientific">Paraburkholderia silvatlantica</name>
    <dbReference type="NCBI Taxonomy" id="321895"/>
    <lineage>
        <taxon>Bacteria</taxon>
        <taxon>Pseudomonadati</taxon>
        <taxon>Pseudomonadota</taxon>
        <taxon>Betaproteobacteria</taxon>
        <taxon>Burkholderiales</taxon>
        <taxon>Burkholderiaceae</taxon>
        <taxon>Paraburkholderia</taxon>
    </lineage>
</organism>
<keyword evidence="3" id="KW-0804">Transcription</keyword>
<sequence>MKSQVSTNSSDKILAAATKIAQAHGYGGLNVRDLAEEVGIKAASLYYHFPSKADLAAAVAKRYWEDSASTLEALLTDVQDPLICLRKYPETFRRSLENDNRMCLSSFMAAEYDDLPDVVKTEVQIFADVNVAWLGKVLLAAGVVGNSKEAKRRALAIYAAVAGAQLMARSRSDIKLFDTMIATYRATGLLPA</sequence>
<evidence type="ECO:0000313" key="7">
    <source>
        <dbReference type="Proteomes" id="UP000533533"/>
    </source>
</evidence>
<dbReference type="PROSITE" id="PS50977">
    <property type="entry name" value="HTH_TETR_2"/>
    <property type="match status" value="1"/>
</dbReference>
<gene>
    <name evidence="6" type="ORF">FHX59_006465</name>
</gene>
<keyword evidence="2 4" id="KW-0238">DNA-binding</keyword>
<accession>A0ABR6FX39</accession>
<keyword evidence="7" id="KW-1185">Reference proteome</keyword>
<evidence type="ECO:0000256" key="2">
    <source>
        <dbReference type="ARBA" id="ARBA00023125"/>
    </source>
</evidence>
<dbReference type="SUPFAM" id="SSF48498">
    <property type="entry name" value="Tetracyclin repressor-like, C-terminal domain"/>
    <property type="match status" value="1"/>
</dbReference>
<dbReference type="SUPFAM" id="SSF46689">
    <property type="entry name" value="Homeodomain-like"/>
    <property type="match status" value="1"/>
</dbReference>
<dbReference type="PANTHER" id="PTHR47506:SF1">
    <property type="entry name" value="HTH-TYPE TRANSCRIPTIONAL REGULATOR YJDC"/>
    <property type="match status" value="1"/>
</dbReference>
<dbReference type="Proteomes" id="UP000533533">
    <property type="component" value="Unassembled WGS sequence"/>
</dbReference>
<dbReference type="InterPro" id="IPR036271">
    <property type="entry name" value="Tet_transcr_reg_TetR-rel_C_sf"/>
</dbReference>
<dbReference type="EMBL" id="JACHVZ010000023">
    <property type="protein sequence ID" value="MBB2931991.1"/>
    <property type="molecule type" value="Genomic_DNA"/>
</dbReference>
<dbReference type="InterPro" id="IPR009057">
    <property type="entry name" value="Homeodomain-like_sf"/>
</dbReference>
<dbReference type="PANTHER" id="PTHR47506">
    <property type="entry name" value="TRANSCRIPTIONAL REGULATORY PROTEIN"/>
    <property type="match status" value="1"/>
</dbReference>
<dbReference type="PRINTS" id="PR00455">
    <property type="entry name" value="HTHTETR"/>
</dbReference>